<protein>
    <submittedName>
        <fullName evidence="1">Uncharacterized protein</fullName>
    </submittedName>
</protein>
<evidence type="ECO:0000313" key="2">
    <source>
        <dbReference type="Proteomes" id="UP000018227"/>
    </source>
</evidence>
<dbReference type="EMBL" id="ACIL03000020">
    <property type="protein sequence ID" value="ESL01762.1"/>
    <property type="molecule type" value="Genomic_DNA"/>
</dbReference>
<dbReference type="AlphaFoldDB" id="V2Y122"/>
<reference evidence="1" key="1">
    <citation type="submission" date="2013-06" db="EMBL/GenBank/DDBJ databases">
        <authorList>
            <person name="Weinstock G."/>
            <person name="Sodergren E."/>
            <person name="Clifton S."/>
            <person name="Fulton L."/>
            <person name="Fulton B."/>
            <person name="Courtney L."/>
            <person name="Fronick C."/>
            <person name="Harrison M."/>
            <person name="Strong C."/>
            <person name="Farmer C."/>
            <person name="Delahaunty K."/>
            <person name="Markovic C."/>
            <person name="Hall O."/>
            <person name="Minx P."/>
            <person name="Tomlinson C."/>
            <person name="Mitreva M."/>
            <person name="Nelson J."/>
            <person name="Hou S."/>
            <person name="Wollam A."/>
            <person name="Pepin K.H."/>
            <person name="Johnson M."/>
            <person name="Bhonagiri V."/>
            <person name="Nash W.E."/>
            <person name="Warren W."/>
            <person name="Chinwalla A."/>
            <person name="Mardis E.R."/>
            <person name="Wilson R.K."/>
        </authorList>
    </citation>
    <scope>NUCLEOTIDE SEQUENCE [LARGE SCALE GENOMIC DNA]</scope>
    <source>
        <strain evidence="1">ATCC 51271</strain>
    </source>
</reference>
<dbReference type="HOGENOM" id="CLU_3249013_0_0_9"/>
<sequence>MRREQQRCKSCGREIYFDGIFTKLLDYRDINTAISFKYLCFR</sequence>
<keyword evidence="2" id="KW-1185">Reference proteome</keyword>
<proteinExistence type="predicted"/>
<dbReference type="RefSeq" id="WP_023355901.1">
    <property type="nucleotide sequence ID" value="NZ_KI535370.1"/>
</dbReference>
<evidence type="ECO:0000313" key="1">
    <source>
        <dbReference type="EMBL" id="ESL01762.1"/>
    </source>
</evidence>
<name>V2Y122_9FIRM</name>
<organism evidence="1 2">
    <name type="scientific">Catonella morbi ATCC 51271</name>
    <dbReference type="NCBI Taxonomy" id="592026"/>
    <lineage>
        <taxon>Bacteria</taxon>
        <taxon>Bacillati</taxon>
        <taxon>Bacillota</taxon>
        <taxon>Clostridia</taxon>
        <taxon>Lachnospirales</taxon>
        <taxon>Lachnospiraceae</taxon>
        <taxon>Catonella</taxon>
    </lineage>
</organism>
<comment type="caution">
    <text evidence="1">The sequence shown here is derived from an EMBL/GenBank/DDBJ whole genome shotgun (WGS) entry which is preliminary data.</text>
</comment>
<dbReference type="Proteomes" id="UP000018227">
    <property type="component" value="Unassembled WGS sequence"/>
</dbReference>
<dbReference type="STRING" id="592026.GCWU0000282_003059"/>
<gene>
    <name evidence="1" type="ORF">GCWU0000282_003059</name>
</gene>
<accession>V2Y122</accession>